<dbReference type="EMBL" id="KB202199">
    <property type="protein sequence ID" value="ESO91869.1"/>
    <property type="molecule type" value="Genomic_DNA"/>
</dbReference>
<evidence type="ECO:0000313" key="2">
    <source>
        <dbReference type="Proteomes" id="UP000030746"/>
    </source>
</evidence>
<dbReference type="HOGENOM" id="CLU_049085_3_0_1"/>
<dbReference type="AlphaFoldDB" id="V4BSG5"/>
<dbReference type="RefSeq" id="XP_009057539.1">
    <property type="nucleotide sequence ID" value="XM_009059291.1"/>
</dbReference>
<name>V4BSG5_LOTGI</name>
<sequence length="328" mass="37960">MKPETIVKRIIEAIETESPTTIIYNENLQTLFQPILKSQEDIKKRLESPIEPTLHIEPHHPEPIEYDGIIIRTLDDIKRYFSNPKPDLPKSISPIVDEEGLLFNGFRIRFSGNSPIFKIDTKDFIFTLTEGLIDLMNGRDVDIADYKDLVEYSEFLHMIRKTGPETRRLKEVDLYIKAIYEDDEYAEDNPIIQDIDNPITQQIDELEEEIARENSRQGITFLSDNNEELLNRLEIILAAMKEGHRSDRQYNEVNCILKRFLEKGIIDKNDYKNVIDKIIQMKISTDNGATFKTISLLPGSYEYVAINEYLSEYVGSANGKIILNSKVI</sequence>
<dbReference type="Proteomes" id="UP000030746">
    <property type="component" value="Unassembled WGS sequence"/>
</dbReference>
<protein>
    <submittedName>
        <fullName evidence="1">Uncharacterized protein</fullName>
    </submittedName>
</protein>
<proteinExistence type="predicted"/>
<gene>
    <name evidence="1" type="ORF">LOTGIDRAFT_163230</name>
</gene>
<keyword evidence="2" id="KW-1185">Reference proteome</keyword>
<reference evidence="1 2" key="1">
    <citation type="journal article" date="2013" name="Nature">
        <title>Insights into bilaterian evolution from three spiralian genomes.</title>
        <authorList>
            <person name="Simakov O."/>
            <person name="Marletaz F."/>
            <person name="Cho S.J."/>
            <person name="Edsinger-Gonzales E."/>
            <person name="Havlak P."/>
            <person name="Hellsten U."/>
            <person name="Kuo D.H."/>
            <person name="Larsson T."/>
            <person name="Lv J."/>
            <person name="Arendt D."/>
            <person name="Savage R."/>
            <person name="Osoegawa K."/>
            <person name="de Jong P."/>
            <person name="Grimwood J."/>
            <person name="Chapman J.A."/>
            <person name="Shapiro H."/>
            <person name="Aerts A."/>
            <person name="Otillar R.P."/>
            <person name="Terry A.Y."/>
            <person name="Boore J.L."/>
            <person name="Grigoriev I.V."/>
            <person name="Lindberg D.R."/>
            <person name="Seaver E.C."/>
            <person name="Weisblat D.A."/>
            <person name="Putnam N.H."/>
            <person name="Rokhsar D.S."/>
        </authorList>
    </citation>
    <scope>NUCLEOTIDE SEQUENCE [LARGE SCALE GENOMIC DNA]</scope>
</reference>
<dbReference type="KEGG" id="lgi:LOTGIDRAFT_163230"/>
<dbReference type="GeneID" id="20239341"/>
<dbReference type="CTD" id="20239341"/>
<evidence type="ECO:0000313" key="1">
    <source>
        <dbReference type="EMBL" id="ESO91869.1"/>
    </source>
</evidence>
<organism evidence="1 2">
    <name type="scientific">Lottia gigantea</name>
    <name type="common">Giant owl limpet</name>
    <dbReference type="NCBI Taxonomy" id="225164"/>
    <lineage>
        <taxon>Eukaryota</taxon>
        <taxon>Metazoa</taxon>
        <taxon>Spiralia</taxon>
        <taxon>Lophotrochozoa</taxon>
        <taxon>Mollusca</taxon>
        <taxon>Gastropoda</taxon>
        <taxon>Patellogastropoda</taxon>
        <taxon>Lottioidea</taxon>
        <taxon>Lottiidae</taxon>
        <taxon>Lottia</taxon>
    </lineage>
</organism>
<accession>V4BSG5</accession>